<evidence type="ECO:0000313" key="2">
    <source>
        <dbReference type="Proteomes" id="UP000192434"/>
    </source>
</evidence>
<comment type="caution">
    <text evidence="1">The sequence shown here is derived from an EMBL/GenBank/DDBJ whole genome shotgun (WGS) entry which is preliminary data.</text>
</comment>
<dbReference type="Proteomes" id="UP000192434">
    <property type="component" value="Unassembled WGS sequence"/>
</dbReference>
<reference evidence="1 2" key="1">
    <citation type="submission" date="2016-12" db="EMBL/GenBank/DDBJ databases">
        <title>The new phylogeny of genus Mycobacterium.</title>
        <authorList>
            <person name="Tortoli E."/>
            <person name="Trovato A."/>
            <person name="Cirillo D.M."/>
        </authorList>
    </citation>
    <scope>NUCLEOTIDE SEQUENCE [LARGE SCALE GENOMIC DNA]</scope>
    <source>
        <strain evidence="1 2">CCUG 66554</strain>
    </source>
</reference>
<accession>A0A1X0IQP7</accession>
<gene>
    <name evidence="1" type="ORF">BST43_21390</name>
</gene>
<dbReference type="AlphaFoldDB" id="A0A1X0IQP7"/>
<evidence type="ECO:0000313" key="1">
    <source>
        <dbReference type="EMBL" id="ORB50703.1"/>
    </source>
</evidence>
<dbReference type="EMBL" id="MVII01000034">
    <property type="protein sequence ID" value="ORB50703.1"/>
    <property type="molecule type" value="Genomic_DNA"/>
</dbReference>
<protein>
    <submittedName>
        <fullName evidence="1">Uncharacterized protein</fullName>
    </submittedName>
</protein>
<sequence>MSLRVLTIGHEMVHSDTSVGSNCWTKLTPGRGYAAAVNATGGREPRTPAIDIHASLPGAGSALAVGSATQLVAVASTSATAQPAARAAHLLPRRELADLMASPRSRISAFQRAQNTQMPLLIRWHHTR</sequence>
<name>A0A1X0IQP7_9MYCO</name>
<proteinExistence type="predicted"/>
<organism evidence="1 2">
    <name type="scientific">Mycobacteroides saopaulense</name>
    <dbReference type="NCBI Taxonomy" id="1578165"/>
    <lineage>
        <taxon>Bacteria</taxon>
        <taxon>Bacillati</taxon>
        <taxon>Actinomycetota</taxon>
        <taxon>Actinomycetes</taxon>
        <taxon>Mycobacteriales</taxon>
        <taxon>Mycobacteriaceae</taxon>
        <taxon>Mycobacteroides</taxon>
    </lineage>
</organism>
<dbReference type="OrthoDB" id="9900599at2"/>